<sequence>FYCVCVRVYKFNTYVTLKVQNVKSTTITVRGDQPCWEQDFMFEINQLDLGLIVEVWNKGLIWDTMVGTAWIPLKSIRQSEEEGSGEWLFLDAEVLMKADEIYGTKNPTPHRVLLDTRFELPFDIPDDEAQYWTGKLERINRMGIHDECSLQEDVQSHPLPFAASQCSLDDQDSAVDDRDSDYRSETSNSLPPRYHTTAQPNSSMHQYPMGPRPQHRPDGCTDSVHSFDLDYRDPRGSSPVESSRFGSSGNLSQTSSQLSETGHESTGGSELEESFHSYHSTGFHPSTNGQLRTNGTNLSINGHSVVSEREMDRLSPDKRQDIKSDTTAETGSPKLHRPSFHDDDGPPLPFSQSRLHWMKAITKVRVQLREDSDPSVYMDCLEIGGSGLYGIDSMPDLRKKKPIPLVSDVSLVQARKAGIASAMAARSSIKDEELKNHVYKKTLQALIYPISCTTPHNFEVWTATTPTYCYECEGLLWGIARQGMRCSECGVKCHEKCQELLNADCLQRAAEKSSKHGAEDRTQNIIMAMKDRMKIRERNKPEIFELIREVFVISKAIHAQQMKTIKQSVLDGTSKWSAKITITVVCAQGLQAKDKTGSSDPYVTVQVGKTKKRTKTIYGNLNPVWEEKFHFECHNSSDRIKVRVWDEDDDIKSRVKQRLKRESDDFLGQSIIEVRTLSGEMDVWYNLEKRTDKSAVSGAIRLQINVEIKGEEKVAPYHVQYTCLHENLFHHSTDVLGQGVVKIPEARGDDSWKVYFDDVGQDVVDEFAMRYGIESIYQAMTHFACLSSKYMCPGVPAVMSTLLANINAFYAHTTASTNVSASDRFAASNFGKERFVKLLDQLHNSLRIDLSSYRNHFPASSKDRLQDLKSTVDLLTSITFFRMKVQELQSPPRASQVVRDCVKACLNSTYDYIFNNCHELYSRQYQPNKEELPLEEQGPSIKNLDFWPKLIMLIVSIIEEDRNSYTPVLNQFPQELNVGKVSAEVMWTLFAQDMKYAMEEHEKHRLCKSTDYMNLHFKVKWLYNEYVKELPVFKGVVPDYPSWFVQFVLQWLDENEEVSMEFMNGALERDKKDGFQQTSEHALFSCSVVDIFTQLNQSFEIIKKLECPDPRVMAQYSRRFSKTIAKVLLQYSAMLTKNFPSYIDKEKIPCVLMNNVQQLRIQLEKMFESMGAKQMDTEACDLLNDLQVRLNNVLDDLSRTFGNSFQTRINECMRQMASLLYQIKGPVNANNKNQVEADSDNMLRPLMDFLDGKLTLFATVCEKTVLKRVLKELWRIVMTSLEKTIVLPQGNDTFGAQILSAAKELGQLSKLKDHMAGEAKSLSPRQCAVMDVALDTIKQYFHAGGNGLKKAFLEKSPELSSLRHALSLYTQTTDTLIKTFVTTQQAQGSGVDKPIGEVCIHIELYTHPKSGERKVTVKVVGASDLKWQTSGMFRPFVEITMIGPHLSDKKRKFQTKSKNNSWSPKFNETFHFVLGNQDGFECYELQACVKDYCFGRADRVVGLVVLQLRDIMEKGNCACWCPLGQRIYMDDTGLTALRILSQRSNDDVAKEFVRLKSETRSAEEGR</sequence>
<dbReference type="GO" id="GO:0030672">
    <property type="term" value="C:synaptic vesicle membrane"/>
    <property type="evidence" value="ECO:0007669"/>
    <property type="project" value="TreeGrafter"/>
</dbReference>
<evidence type="ECO:0000256" key="5">
    <source>
        <dbReference type="ARBA" id="ARBA00022833"/>
    </source>
</evidence>
<dbReference type="GO" id="GO:0005516">
    <property type="term" value="F:calmodulin binding"/>
    <property type="evidence" value="ECO:0007669"/>
    <property type="project" value="TreeGrafter"/>
</dbReference>
<dbReference type="InterPro" id="IPR002219">
    <property type="entry name" value="PKC_DAG/PE"/>
</dbReference>
<dbReference type="FunFam" id="1.20.58.1100:FF:000002">
    <property type="entry name" value="Unc-13, isoform C"/>
    <property type="match status" value="1"/>
</dbReference>
<dbReference type="GO" id="GO:0035249">
    <property type="term" value="P:synaptic transmission, glutamatergic"/>
    <property type="evidence" value="ECO:0007669"/>
    <property type="project" value="TreeGrafter"/>
</dbReference>
<dbReference type="GeneTree" id="ENSGT00940000154929"/>
<protein>
    <submittedName>
        <fullName evidence="12">Unc-13 homolog B</fullName>
    </submittedName>
</protein>
<dbReference type="PROSITE" id="PS50081">
    <property type="entry name" value="ZF_DAG_PE_2"/>
    <property type="match status" value="1"/>
</dbReference>
<reference evidence="12" key="1">
    <citation type="submission" date="2023-09" db="UniProtKB">
        <authorList>
            <consortium name="Ensembl"/>
        </authorList>
    </citation>
    <scope>IDENTIFICATION</scope>
</reference>
<dbReference type="CDD" id="cd04027">
    <property type="entry name" value="C2B_Munc13"/>
    <property type="match status" value="1"/>
</dbReference>
<feature type="region of interest" description="Disordered" evidence="7">
    <location>
        <begin position="167"/>
        <end position="347"/>
    </location>
</feature>
<dbReference type="GO" id="GO:0043195">
    <property type="term" value="C:terminal bouton"/>
    <property type="evidence" value="ECO:0007669"/>
    <property type="project" value="TreeGrafter"/>
</dbReference>
<dbReference type="FunFam" id="3.30.60.20:FF:000001">
    <property type="entry name" value="Protein unc-13 homolog B"/>
    <property type="match status" value="1"/>
</dbReference>
<dbReference type="InterPro" id="IPR027080">
    <property type="entry name" value="Unc-13"/>
</dbReference>
<dbReference type="FunFam" id="1.10.357.50:FF:000001">
    <property type="entry name" value="Protein unc-13 homolog B"/>
    <property type="match status" value="1"/>
</dbReference>
<feature type="compositionally biased region" description="Basic and acidic residues" evidence="7">
    <location>
        <begin position="215"/>
        <end position="235"/>
    </location>
</feature>
<dbReference type="GO" id="GO:0099525">
    <property type="term" value="P:presynaptic dense core vesicle exocytosis"/>
    <property type="evidence" value="ECO:0007669"/>
    <property type="project" value="TreeGrafter"/>
</dbReference>
<dbReference type="FunFam" id="2.60.40.150:FF:000002">
    <property type="entry name" value="Protein unc-13 homolog B"/>
    <property type="match status" value="1"/>
</dbReference>
<dbReference type="InterPro" id="IPR014772">
    <property type="entry name" value="Munc13_dom-2"/>
</dbReference>
<dbReference type="SUPFAM" id="SSF49562">
    <property type="entry name" value="C2 domain (Calcium/lipid-binding domain, CaLB)"/>
    <property type="match status" value="3"/>
</dbReference>
<dbReference type="CDD" id="cd20859">
    <property type="entry name" value="C1_Munc13-2-like"/>
    <property type="match status" value="1"/>
</dbReference>
<feature type="domain" description="Phorbol-ester/DAG-type" evidence="9">
    <location>
        <begin position="455"/>
        <end position="505"/>
    </location>
</feature>
<dbReference type="InterPro" id="IPR046349">
    <property type="entry name" value="C1-like_sf"/>
</dbReference>
<dbReference type="GO" id="GO:0005509">
    <property type="term" value="F:calcium ion binding"/>
    <property type="evidence" value="ECO:0007669"/>
    <property type="project" value="InterPro"/>
</dbReference>
<gene>
    <name evidence="12" type="primary">UNC13B</name>
</gene>
<evidence type="ECO:0000256" key="1">
    <source>
        <dbReference type="ARBA" id="ARBA00022483"/>
    </source>
</evidence>
<dbReference type="SMART" id="SM00239">
    <property type="entry name" value="C2"/>
    <property type="match status" value="3"/>
</dbReference>
<dbReference type="GO" id="GO:0008270">
    <property type="term" value="F:zinc ion binding"/>
    <property type="evidence" value="ECO:0007669"/>
    <property type="project" value="UniProtKB-KW"/>
</dbReference>
<keyword evidence="5" id="KW-0862">Zinc</keyword>
<dbReference type="InterPro" id="IPR035892">
    <property type="entry name" value="C2_domain_sf"/>
</dbReference>
<dbReference type="Pfam" id="PF00130">
    <property type="entry name" value="C1_1"/>
    <property type="match status" value="1"/>
</dbReference>
<dbReference type="GO" id="GO:0005543">
    <property type="term" value="F:phospholipid binding"/>
    <property type="evidence" value="ECO:0007669"/>
    <property type="project" value="InterPro"/>
</dbReference>
<proteinExistence type="predicted"/>
<keyword evidence="4" id="KW-0863">Zinc-finger</keyword>
<accession>A0A3B4FP54</accession>
<dbReference type="InterPro" id="IPR014770">
    <property type="entry name" value="Munc13_1"/>
</dbReference>
<dbReference type="CDD" id="cd08395">
    <property type="entry name" value="C2C_Munc13"/>
    <property type="match status" value="1"/>
</dbReference>
<feature type="compositionally biased region" description="Polar residues" evidence="7">
    <location>
        <begin position="239"/>
        <end position="268"/>
    </location>
</feature>
<dbReference type="GO" id="GO:0031594">
    <property type="term" value="C:neuromuscular junction"/>
    <property type="evidence" value="ECO:0007669"/>
    <property type="project" value="TreeGrafter"/>
</dbReference>
<dbReference type="Pfam" id="PF00168">
    <property type="entry name" value="C2"/>
    <property type="match status" value="3"/>
</dbReference>
<evidence type="ECO:0000256" key="6">
    <source>
        <dbReference type="ARBA" id="ARBA00022837"/>
    </source>
</evidence>
<feature type="compositionally biased region" description="Basic and acidic residues" evidence="7">
    <location>
        <begin position="306"/>
        <end position="326"/>
    </location>
</feature>
<feature type="domain" description="MHD1" evidence="10">
    <location>
        <begin position="992"/>
        <end position="1135"/>
    </location>
</feature>
<evidence type="ECO:0000259" key="10">
    <source>
        <dbReference type="PROSITE" id="PS51258"/>
    </source>
</evidence>
<feature type="compositionally biased region" description="Basic and acidic residues" evidence="7">
    <location>
        <begin position="175"/>
        <end position="184"/>
    </location>
</feature>
<evidence type="ECO:0000256" key="2">
    <source>
        <dbReference type="ARBA" id="ARBA00022723"/>
    </source>
</evidence>
<dbReference type="PROSITE" id="PS51258">
    <property type="entry name" value="MHD1"/>
    <property type="match status" value="1"/>
</dbReference>
<dbReference type="PRINTS" id="PR00360">
    <property type="entry name" value="C2DOMAIN"/>
</dbReference>
<evidence type="ECO:0000259" key="8">
    <source>
        <dbReference type="PROSITE" id="PS50004"/>
    </source>
</evidence>
<organism evidence="12">
    <name type="scientific">Pundamilia nyererei</name>
    <dbReference type="NCBI Taxonomy" id="303518"/>
    <lineage>
        <taxon>Eukaryota</taxon>
        <taxon>Metazoa</taxon>
        <taxon>Chordata</taxon>
        <taxon>Craniata</taxon>
        <taxon>Vertebrata</taxon>
        <taxon>Euteleostomi</taxon>
        <taxon>Actinopterygii</taxon>
        <taxon>Neopterygii</taxon>
        <taxon>Teleostei</taxon>
        <taxon>Neoteleostei</taxon>
        <taxon>Acanthomorphata</taxon>
        <taxon>Ovalentaria</taxon>
        <taxon>Cichlomorphae</taxon>
        <taxon>Cichliformes</taxon>
        <taxon>Cichlidae</taxon>
        <taxon>African cichlids</taxon>
        <taxon>Pseudocrenilabrinae</taxon>
        <taxon>Haplochromini</taxon>
        <taxon>Pundamilia</taxon>
    </lineage>
</organism>
<evidence type="ECO:0000259" key="11">
    <source>
        <dbReference type="PROSITE" id="PS51259"/>
    </source>
</evidence>
<dbReference type="GO" id="GO:0061789">
    <property type="term" value="P:dense core granule priming"/>
    <property type="evidence" value="ECO:0007669"/>
    <property type="project" value="TreeGrafter"/>
</dbReference>
<dbReference type="GO" id="GO:0098831">
    <property type="term" value="C:presynaptic active zone cytoplasmic component"/>
    <property type="evidence" value="ECO:0007669"/>
    <property type="project" value="TreeGrafter"/>
</dbReference>
<dbReference type="PROSITE" id="PS50004">
    <property type="entry name" value="C2"/>
    <property type="match status" value="3"/>
</dbReference>
<dbReference type="Gene3D" id="3.30.60.20">
    <property type="match status" value="1"/>
</dbReference>
<dbReference type="FunFam" id="2.60.40.150:FF:000014">
    <property type="entry name" value="protein unc-13 homolog B"/>
    <property type="match status" value="1"/>
</dbReference>
<dbReference type="SUPFAM" id="SSF57889">
    <property type="entry name" value="Cysteine-rich domain"/>
    <property type="match status" value="1"/>
</dbReference>
<dbReference type="Gene3D" id="1.20.58.1100">
    <property type="match status" value="1"/>
</dbReference>
<keyword evidence="3" id="KW-0677">Repeat</keyword>
<dbReference type="Gene3D" id="1.10.357.50">
    <property type="match status" value="1"/>
</dbReference>
<dbReference type="SMART" id="SM01145">
    <property type="entry name" value="DUF1041"/>
    <property type="match status" value="1"/>
</dbReference>
<evidence type="ECO:0000259" key="9">
    <source>
        <dbReference type="PROSITE" id="PS50081"/>
    </source>
</evidence>
<keyword evidence="6" id="KW-0106">Calcium</keyword>
<evidence type="ECO:0000313" key="12">
    <source>
        <dbReference type="Ensembl" id="ENSPNYP00000012390.1"/>
    </source>
</evidence>
<dbReference type="InterPro" id="IPR000008">
    <property type="entry name" value="C2_dom"/>
</dbReference>
<keyword evidence="1" id="KW-0268">Exocytosis</keyword>
<dbReference type="PROSITE" id="PS00479">
    <property type="entry name" value="ZF_DAG_PE_1"/>
    <property type="match status" value="1"/>
</dbReference>
<feature type="domain" description="C2" evidence="8">
    <location>
        <begin position="1"/>
        <end position="88"/>
    </location>
</feature>
<feature type="compositionally biased region" description="Polar residues" evidence="7">
    <location>
        <begin position="277"/>
        <end position="304"/>
    </location>
</feature>
<feature type="domain" description="MHD2" evidence="11">
    <location>
        <begin position="1240"/>
        <end position="1380"/>
    </location>
</feature>
<feature type="compositionally biased region" description="Polar residues" evidence="7">
    <location>
        <begin position="185"/>
        <end position="205"/>
    </location>
</feature>
<dbReference type="Gene3D" id="2.60.40.150">
    <property type="entry name" value="C2 domain"/>
    <property type="match status" value="3"/>
</dbReference>
<feature type="domain" description="C2" evidence="8">
    <location>
        <begin position="1394"/>
        <end position="1521"/>
    </location>
</feature>
<evidence type="ECO:0000256" key="3">
    <source>
        <dbReference type="ARBA" id="ARBA00022737"/>
    </source>
</evidence>
<dbReference type="PANTHER" id="PTHR10480:SF8">
    <property type="entry name" value="PROTEIN UNC-13 HOMOLOG B"/>
    <property type="match status" value="1"/>
</dbReference>
<dbReference type="Ensembl" id="ENSPNYT00000012694.1">
    <property type="protein sequence ID" value="ENSPNYP00000012390.1"/>
    <property type="gene ID" value="ENSPNYG00000009318.1"/>
</dbReference>
<dbReference type="CDD" id="cd08394">
    <property type="entry name" value="C2A_Munc13"/>
    <property type="match status" value="1"/>
</dbReference>
<dbReference type="InterPro" id="IPR037302">
    <property type="entry name" value="Unc-13_C2B"/>
</dbReference>
<name>A0A3B4FP54_9CICH</name>
<dbReference type="GO" id="GO:0042734">
    <property type="term" value="C:presynaptic membrane"/>
    <property type="evidence" value="ECO:0007669"/>
    <property type="project" value="TreeGrafter"/>
</dbReference>
<keyword evidence="2" id="KW-0479">Metal-binding</keyword>
<dbReference type="GO" id="GO:0016082">
    <property type="term" value="P:synaptic vesicle priming"/>
    <property type="evidence" value="ECO:0007669"/>
    <property type="project" value="TreeGrafter"/>
</dbReference>
<dbReference type="InterPro" id="IPR010439">
    <property type="entry name" value="MUN_dom"/>
</dbReference>
<dbReference type="SMART" id="SM00109">
    <property type="entry name" value="C1"/>
    <property type="match status" value="1"/>
</dbReference>
<evidence type="ECO:0000256" key="7">
    <source>
        <dbReference type="SAM" id="MobiDB-lite"/>
    </source>
</evidence>
<feature type="domain" description="C2" evidence="8">
    <location>
        <begin position="561"/>
        <end position="685"/>
    </location>
</feature>
<evidence type="ECO:0000256" key="4">
    <source>
        <dbReference type="ARBA" id="ARBA00022771"/>
    </source>
</evidence>
<dbReference type="GO" id="GO:0017075">
    <property type="term" value="F:syntaxin-1 binding"/>
    <property type="evidence" value="ECO:0007669"/>
    <property type="project" value="TreeGrafter"/>
</dbReference>
<dbReference type="GO" id="GO:0019992">
    <property type="term" value="F:diacylglycerol binding"/>
    <property type="evidence" value="ECO:0007669"/>
    <property type="project" value="InterPro"/>
</dbReference>
<dbReference type="PANTHER" id="PTHR10480">
    <property type="entry name" value="PROTEIN UNC-13 HOMOLOG"/>
    <property type="match status" value="1"/>
</dbReference>
<dbReference type="Pfam" id="PF06292">
    <property type="entry name" value="MUN"/>
    <property type="match status" value="1"/>
</dbReference>
<dbReference type="GO" id="GO:0016081">
    <property type="term" value="P:synaptic vesicle docking"/>
    <property type="evidence" value="ECO:0007669"/>
    <property type="project" value="TreeGrafter"/>
</dbReference>
<dbReference type="FunFam" id="2.60.40.150:FF:000031">
    <property type="entry name" value="Protein unc-13 homolog B"/>
    <property type="match status" value="1"/>
</dbReference>
<dbReference type="STRING" id="303518.ENSPNYP00000012390"/>
<dbReference type="PROSITE" id="PS51259">
    <property type="entry name" value="MHD2"/>
    <property type="match status" value="1"/>
</dbReference>